<dbReference type="OrthoDB" id="9762726at2"/>
<dbReference type="PANTHER" id="PTHR32071:SF77">
    <property type="entry name" value="TRANSCRIPTIONAL REGULATORY PROTEIN"/>
    <property type="match status" value="1"/>
</dbReference>
<dbReference type="InterPro" id="IPR002197">
    <property type="entry name" value="HTH_Fis"/>
</dbReference>
<dbReference type="Gene3D" id="1.10.10.60">
    <property type="entry name" value="Homeodomain-like"/>
    <property type="match status" value="1"/>
</dbReference>
<dbReference type="PROSITE" id="PS00688">
    <property type="entry name" value="SIGMA54_INTERACT_3"/>
    <property type="match status" value="1"/>
</dbReference>
<organism evidence="9 10">
    <name type="scientific">Beijerinckia indica subsp. indica (strain ATCC 9039 / DSM 1715 / NCIMB 8712)</name>
    <dbReference type="NCBI Taxonomy" id="395963"/>
    <lineage>
        <taxon>Bacteria</taxon>
        <taxon>Pseudomonadati</taxon>
        <taxon>Pseudomonadota</taxon>
        <taxon>Alphaproteobacteria</taxon>
        <taxon>Hyphomicrobiales</taxon>
        <taxon>Beijerinckiaceae</taxon>
        <taxon>Beijerinckia</taxon>
    </lineage>
</organism>
<keyword evidence="5" id="KW-0238">DNA-binding</keyword>
<dbReference type="PROSITE" id="PS50045">
    <property type="entry name" value="SIGMA54_INTERACT_4"/>
    <property type="match status" value="1"/>
</dbReference>
<dbReference type="KEGG" id="bid:Bind_2218"/>
<evidence type="ECO:0000313" key="9">
    <source>
        <dbReference type="EMBL" id="ACB95836.1"/>
    </source>
</evidence>
<dbReference type="EMBL" id="CP001016">
    <property type="protein sequence ID" value="ACB95836.1"/>
    <property type="molecule type" value="Genomic_DNA"/>
</dbReference>
<sequence length="651" mass="71065">MAASPAILSARRAEGDHIEEIERVLSGAVSTRDSTVVRSWLRCVDEHKLDPARPTEAYIVPETQLREHREQSERLIGIARTGLEHLYRQVAGQNYVLLLADAQGVTVDFLGDPAFMDPLREAGLMLGSEWSEARTGTCGVGSCIVAGEAMTIHQSDHFDTTHTRLSCTAAPIFDTNGALTAVLDISLLRSPQPKVSQTLALHLVTASARRIELANLMARMRSNWVLRFSRSPDFLDVDPEAAIALDGSGRILGMTHGGAILLAGVAGLDWREAAGIIGQPLSCFFDMSVDDLPAFTRGRAAEERILFARDASAVFVHAIEPERHPASKRMPAPILPQSLRGLSGGDSQMDALQAKAAKLAGTDIPILLQGETGTGKEYLARAIHECRPGNGSFIAVNCASIPEQLIESELFGYGPGAFTGALARGKRGLIEEADGGTLFLDEIGDMPLALQARLLRVLAEREVTPLGQSKPKTVRIKIISASHRDLGQLVEEGRFREDLYYRLNAAVLTLPALQQREDFDWLLDRLIHQRASAQNKQIRLAPDARLALSRHGWPGNLRELVNVIDVALSLNEDGVITGQDLPALARTPPSRETLNQQIPFEAKRSKSARAKLETALAECQGNLSEVARRLDIDRTTVYRRIKRLGLVISRP</sequence>
<dbReference type="InterPro" id="IPR025943">
    <property type="entry name" value="Sigma_54_int_dom_ATP-bd_2"/>
</dbReference>
<evidence type="ECO:0000256" key="1">
    <source>
        <dbReference type="ARBA" id="ARBA00022741"/>
    </source>
</evidence>
<dbReference type="Gene3D" id="1.10.8.60">
    <property type="match status" value="1"/>
</dbReference>
<evidence type="ECO:0000313" key="10">
    <source>
        <dbReference type="Proteomes" id="UP000001695"/>
    </source>
</evidence>
<keyword evidence="4" id="KW-0805">Transcription regulation</keyword>
<keyword evidence="10" id="KW-1185">Reference proteome</keyword>
<protein>
    <submittedName>
        <fullName evidence="9">GAF modulated sigma54 specific transcriptional regulator, Fis family</fullName>
    </submittedName>
</protein>
<reference evidence="9 10" key="2">
    <citation type="journal article" date="2010" name="J. Bacteriol.">
        <title>Complete genome sequence of Beijerinckia indica subsp. indica.</title>
        <authorList>
            <person name="Tamas I."/>
            <person name="Dedysh S.N."/>
            <person name="Liesack W."/>
            <person name="Stott M.B."/>
            <person name="Alam M."/>
            <person name="Murrell J.C."/>
            <person name="Dunfield P.F."/>
        </authorList>
    </citation>
    <scope>NUCLEOTIDE SEQUENCE [LARGE SCALE GENOMIC DNA]</scope>
    <source>
        <strain evidence="10">ATCC 9039 / DSM 1715 / NCIMB 8712</strain>
    </source>
</reference>
<dbReference type="SUPFAM" id="SSF46689">
    <property type="entry name" value="Homeodomain-like"/>
    <property type="match status" value="1"/>
</dbReference>
<dbReference type="HOGENOM" id="CLU_000445_8_12_5"/>
<dbReference type="GO" id="GO:0000160">
    <property type="term" value="P:phosphorelay signal transduction system"/>
    <property type="evidence" value="ECO:0007669"/>
    <property type="project" value="UniProtKB-KW"/>
</dbReference>
<dbReference type="GO" id="GO:0043565">
    <property type="term" value="F:sequence-specific DNA binding"/>
    <property type="evidence" value="ECO:0007669"/>
    <property type="project" value="InterPro"/>
</dbReference>
<dbReference type="Gene3D" id="3.40.50.300">
    <property type="entry name" value="P-loop containing nucleotide triphosphate hydrolases"/>
    <property type="match status" value="1"/>
</dbReference>
<evidence type="ECO:0000256" key="5">
    <source>
        <dbReference type="ARBA" id="ARBA00023125"/>
    </source>
</evidence>
<dbReference type="InterPro" id="IPR025944">
    <property type="entry name" value="Sigma_54_int_dom_CS"/>
</dbReference>
<dbReference type="eggNOG" id="COG3284">
    <property type="taxonomic scope" value="Bacteria"/>
</dbReference>
<dbReference type="FunFam" id="3.40.50.300:FF:000006">
    <property type="entry name" value="DNA-binding transcriptional regulator NtrC"/>
    <property type="match status" value="1"/>
</dbReference>
<dbReference type="PANTHER" id="PTHR32071">
    <property type="entry name" value="TRANSCRIPTIONAL REGULATORY PROTEIN"/>
    <property type="match status" value="1"/>
</dbReference>
<proteinExistence type="predicted"/>
<dbReference type="Gene3D" id="3.30.450.40">
    <property type="match status" value="1"/>
</dbReference>
<evidence type="ECO:0000256" key="4">
    <source>
        <dbReference type="ARBA" id="ARBA00023015"/>
    </source>
</evidence>
<dbReference type="CDD" id="cd00009">
    <property type="entry name" value="AAA"/>
    <property type="match status" value="1"/>
</dbReference>
<evidence type="ECO:0000256" key="3">
    <source>
        <dbReference type="ARBA" id="ARBA00023012"/>
    </source>
</evidence>
<dbReference type="GO" id="GO:0005524">
    <property type="term" value="F:ATP binding"/>
    <property type="evidence" value="ECO:0007669"/>
    <property type="project" value="UniProtKB-KW"/>
</dbReference>
<evidence type="ECO:0000259" key="8">
    <source>
        <dbReference type="PROSITE" id="PS50045"/>
    </source>
</evidence>
<dbReference type="SMART" id="SM00382">
    <property type="entry name" value="AAA"/>
    <property type="match status" value="1"/>
</dbReference>
<dbReference type="Pfam" id="PF02954">
    <property type="entry name" value="HTH_8"/>
    <property type="match status" value="1"/>
</dbReference>
<dbReference type="InterPro" id="IPR058031">
    <property type="entry name" value="AAA_lid_NorR"/>
</dbReference>
<dbReference type="InterPro" id="IPR029016">
    <property type="entry name" value="GAF-like_dom_sf"/>
</dbReference>
<keyword evidence="1" id="KW-0547">Nucleotide-binding</keyword>
<dbReference type="RefSeq" id="WP_012385191.1">
    <property type="nucleotide sequence ID" value="NC_010581.1"/>
</dbReference>
<dbReference type="AlphaFoldDB" id="B2IGS5"/>
<keyword evidence="6" id="KW-0010">Activator</keyword>
<evidence type="ECO:0000256" key="2">
    <source>
        <dbReference type="ARBA" id="ARBA00022840"/>
    </source>
</evidence>
<dbReference type="InterPro" id="IPR003018">
    <property type="entry name" value="GAF"/>
</dbReference>
<evidence type="ECO:0000256" key="7">
    <source>
        <dbReference type="ARBA" id="ARBA00023163"/>
    </source>
</evidence>
<dbReference type="InterPro" id="IPR009057">
    <property type="entry name" value="Homeodomain-like_sf"/>
</dbReference>
<dbReference type="GO" id="GO:0006355">
    <property type="term" value="P:regulation of DNA-templated transcription"/>
    <property type="evidence" value="ECO:0007669"/>
    <property type="project" value="InterPro"/>
</dbReference>
<feature type="domain" description="Sigma-54 factor interaction" evidence="8">
    <location>
        <begin position="342"/>
        <end position="569"/>
    </location>
</feature>
<dbReference type="Pfam" id="PF00158">
    <property type="entry name" value="Sigma54_activat"/>
    <property type="match status" value="1"/>
</dbReference>
<evidence type="ECO:0000256" key="6">
    <source>
        <dbReference type="ARBA" id="ARBA00023159"/>
    </source>
</evidence>
<keyword evidence="2" id="KW-0067">ATP-binding</keyword>
<keyword evidence="3" id="KW-0902">Two-component regulatory system</keyword>
<reference evidence="10" key="1">
    <citation type="submission" date="2008-03" db="EMBL/GenBank/DDBJ databases">
        <title>Complete sequence of chromosome of Beijerinckia indica subsp. indica ATCC 9039.</title>
        <authorList>
            <consortium name="US DOE Joint Genome Institute"/>
            <person name="Copeland A."/>
            <person name="Lucas S."/>
            <person name="Lapidus A."/>
            <person name="Glavina del Rio T."/>
            <person name="Dalin E."/>
            <person name="Tice H."/>
            <person name="Bruce D."/>
            <person name="Goodwin L."/>
            <person name="Pitluck S."/>
            <person name="LaButti K."/>
            <person name="Schmutz J."/>
            <person name="Larimer F."/>
            <person name="Land M."/>
            <person name="Hauser L."/>
            <person name="Kyrpides N."/>
            <person name="Mikhailova N."/>
            <person name="Dunfield P.F."/>
            <person name="Dedysh S.N."/>
            <person name="Liesack W."/>
            <person name="Saw J.H."/>
            <person name="Alam M."/>
            <person name="Chen Y."/>
            <person name="Murrell J.C."/>
            <person name="Richardson P."/>
        </authorList>
    </citation>
    <scope>NUCLEOTIDE SEQUENCE [LARGE SCALE GENOMIC DNA]</scope>
    <source>
        <strain evidence="10">ATCC 9039 / DSM 1715 / NCIMB 8712</strain>
    </source>
</reference>
<dbReference type="PRINTS" id="PR01590">
    <property type="entry name" value="HTHFIS"/>
</dbReference>
<dbReference type="PROSITE" id="PS00675">
    <property type="entry name" value="SIGMA54_INTERACT_1"/>
    <property type="match status" value="1"/>
</dbReference>
<dbReference type="SUPFAM" id="SSF55781">
    <property type="entry name" value="GAF domain-like"/>
    <property type="match status" value="1"/>
</dbReference>
<dbReference type="SUPFAM" id="SSF52540">
    <property type="entry name" value="P-loop containing nucleoside triphosphate hydrolases"/>
    <property type="match status" value="1"/>
</dbReference>
<dbReference type="PROSITE" id="PS00676">
    <property type="entry name" value="SIGMA54_INTERACT_2"/>
    <property type="match status" value="1"/>
</dbReference>
<dbReference type="InterPro" id="IPR025662">
    <property type="entry name" value="Sigma_54_int_dom_ATP-bd_1"/>
</dbReference>
<gene>
    <name evidence="9" type="ordered locus">Bind_2218</name>
</gene>
<dbReference type="Pfam" id="PF25601">
    <property type="entry name" value="AAA_lid_14"/>
    <property type="match status" value="1"/>
</dbReference>
<accession>B2IGS5</accession>
<name>B2IGS5_BEII9</name>
<dbReference type="InterPro" id="IPR003593">
    <property type="entry name" value="AAA+_ATPase"/>
</dbReference>
<dbReference type="Proteomes" id="UP000001695">
    <property type="component" value="Chromosome"/>
</dbReference>
<keyword evidence="7" id="KW-0804">Transcription</keyword>
<dbReference type="Pfam" id="PF01590">
    <property type="entry name" value="GAF"/>
    <property type="match status" value="1"/>
</dbReference>
<dbReference type="STRING" id="395963.Bind_2218"/>
<dbReference type="InterPro" id="IPR027417">
    <property type="entry name" value="P-loop_NTPase"/>
</dbReference>
<dbReference type="InterPro" id="IPR002078">
    <property type="entry name" value="Sigma_54_int"/>
</dbReference>